<name>A0A4Z1F8V6_9HELO</name>
<evidence type="ECO:0000313" key="1">
    <source>
        <dbReference type="EMBL" id="TGO17911.1"/>
    </source>
</evidence>
<comment type="caution">
    <text evidence="1">The sequence shown here is derived from an EMBL/GenBank/DDBJ whole genome shotgun (WGS) entry which is preliminary data.</text>
</comment>
<accession>A0A4Z1F8V6</accession>
<reference evidence="1 2" key="1">
    <citation type="submission" date="2017-12" db="EMBL/GenBank/DDBJ databases">
        <title>Comparative genomics of Botrytis spp.</title>
        <authorList>
            <person name="Valero-Jimenez C.A."/>
            <person name="Tapia P."/>
            <person name="Veloso J."/>
            <person name="Silva-Moreno E."/>
            <person name="Staats M."/>
            <person name="Valdes J.H."/>
            <person name="Van Kan J.A.L."/>
        </authorList>
    </citation>
    <scope>NUCLEOTIDE SEQUENCE [LARGE SCALE GENOMIC DNA]</scope>
    <source>
        <strain evidence="1 2">Bp0003</strain>
    </source>
</reference>
<dbReference type="AlphaFoldDB" id="A0A4Z1F8V6"/>
<evidence type="ECO:0000313" key="2">
    <source>
        <dbReference type="Proteomes" id="UP000297910"/>
    </source>
</evidence>
<proteinExistence type="predicted"/>
<dbReference type="EMBL" id="PQXI01000402">
    <property type="protein sequence ID" value="TGO17911.1"/>
    <property type="molecule type" value="Genomic_DNA"/>
</dbReference>
<gene>
    <name evidence="1" type="ORF">BPAE_0404g00020</name>
</gene>
<sequence>MCEQPVATEELYKLVAVPSSKPTIVICEDELRKGVTIPEDGLEAVFPGNDVSTVIVAVLPGNEMSTVVVVPAYELMAVFPEQELSMVVLTSEDDLAIVVPKILDVISKLELLCAPEV</sequence>
<organism evidence="1 2">
    <name type="scientific">Botrytis paeoniae</name>
    <dbReference type="NCBI Taxonomy" id="278948"/>
    <lineage>
        <taxon>Eukaryota</taxon>
        <taxon>Fungi</taxon>
        <taxon>Dikarya</taxon>
        <taxon>Ascomycota</taxon>
        <taxon>Pezizomycotina</taxon>
        <taxon>Leotiomycetes</taxon>
        <taxon>Helotiales</taxon>
        <taxon>Sclerotiniaceae</taxon>
        <taxon>Botrytis</taxon>
    </lineage>
</organism>
<keyword evidence="2" id="KW-1185">Reference proteome</keyword>
<protein>
    <submittedName>
        <fullName evidence="1">Uncharacterized protein</fullName>
    </submittedName>
</protein>
<dbReference type="Proteomes" id="UP000297910">
    <property type="component" value="Unassembled WGS sequence"/>
</dbReference>